<evidence type="ECO:0000313" key="1">
    <source>
        <dbReference type="EMBL" id="SVC05328.1"/>
    </source>
</evidence>
<dbReference type="AlphaFoldDB" id="A0A382J0J8"/>
<proteinExistence type="predicted"/>
<name>A0A382J0J8_9ZZZZ</name>
<gene>
    <name evidence="1" type="ORF">METZ01_LOCUS258182</name>
</gene>
<accession>A0A382J0J8</accession>
<organism evidence="1">
    <name type="scientific">marine metagenome</name>
    <dbReference type="NCBI Taxonomy" id="408172"/>
    <lineage>
        <taxon>unclassified sequences</taxon>
        <taxon>metagenomes</taxon>
        <taxon>ecological metagenomes</taxon>
    </lineage>
</organism>
<protein>
    <submittedName>
        <fullName evidence="1">Uncharacterized protein</fullName>
    </submittedName>
</protein>
<sequence length="34" mass="3955">MVYHDQSKKIDRSFVSYFGISPHVKLNKENKDGS</sequence>
<reference evidence="1" key="1">
    <citation type="submission" date="2018-05" db="EMBL/GenBank/DDBJ databases">
        <authorList>
            <person name="Lanie J.A."/>
            <person name="Ng W.-L."/>
            <person name="Kazmierczak K.M."/>
            <person name="Andrzejewski T.M."/>
            <person name="Davidsen T.M."/>
            <person name="Wayne K.J."/>
            <person name="Tettelin H."/>
            <person name="Glass J.I."/>
            <person name="Rusch D."/>
            <person name="Podicherti R."/>
            <person name="Tsui H.-C.T."/>
            <person name="Winkler M.E."/>
        </authorList>
    </citation>
    <scope>NUCLEOTIDE SEQUENCE</scope>
</reference>
<dbReference type="EMBL" id="UINC01070855">
    <property type="protein sequence ID" value="SVC05328.1"/>
    <property type="molecule type" value="Genomic_DNA"/>
</dbReference>